<evidence type="ECO:0000313" key="3">
    <source>
        <dbReference type="Proteomes" id="UP000053732"/>
    </source>
</evidence>
<keyword evidence="3" id="KW-1185">Reference proteome</keyword>
<dbReference type="InterPro" id="IPR001810">
    <property type="entry name" value="F-box_dom"/>
</dbReference>
<organism evidence="2 3">
    <name type="scientific">Penicillium camemberti (strain FM 013)</name>
    <dbReference type="NCBI Taxonomy" id="1429867"/>
    <lineage>
        <taxon>Eukaryota</taxon>
        <taxon>Fungi</taxon>
        <taxon>Dikarya</taxon>
        <taxon>Ascomycota</taxon>
        <taxon>Pezizomycotina</taxon>
        <taxon>Eurotiomycetes</taxon>
        <taxon>Eurotiomycetidae</taxon>
        <taxon>Eurotiales</taxon>
        <taxon>Aspergillaceae</taxon>
        <taxon>Penicillium</taxon>
    </lineage>
</organism>
<dbReference type="SUPFAM" id="SSF81383">
    <property type="entry name" value="F-box domain"/>
    <property type="match status" value="1"/>
</dbReference>
<dbReference type="Pfam" id="PF00646">
    <property type="entry name" value="F-box"/>
    <property type="match status" value="1"/>
</dbReference>
<dbReference type="AlphaFoldDB" id="A0A0G4PGA6"/>
<protein>
    <submittedName>
        <fullName evidence="2">Cyclin-like F-box</fullName>
    </submittedName>
</protein>
<dbReference type="Proteomes" id="UP000053732">
    <property type="component" value="Unassembled WGS sequence"/>
</dbReference>
<dbReference type="CDD" id="cd09917">
    <property type="entry name" value="F-box_SF"/>
    <property type="match status" value="1"/>
</dbReference>
<evidence type="ECO:0000313" key="2">
    <source>
        <dbReference type="EMBL" id="CRL25341.1"/>
    </source>
</evidence>
<dbReference type="PROSITE" id="PS50181">
    <property type="entry name" value="FBOX"/>
    <property type="match status" value="1"/>
</dbReference>
<evidence type="ECO:0000259" key="1">
    <source>
        <dbReference type="PROSITE" id="PS50181"/>
    </source>
</evidence>
<dbReference type="EMBL" id="HG793147">
    <property type="protein sequence ID" value="CRL25341.1"/>
    <property type="molecule type" value="Genomic_DNA"/>
</dbReference>
<dbReference type="InterPro" id="IPR036047">
    <property type="entry name" value="F-box-like_dom_sf"/>
</dbReference>
<sequence>MKSLTARVKSYLPRPHKAISSCSEIPCMTTLAGLPPELLLSISDFLPLVDLICFSLCNHRLLQLSQRQINRLPPRTKDDQLSILNRLERDFPKYFACEVCSRLHRYDGSESFGLSGLAHKRTCRLPCVRREKRFDPHWFDYSLILRTHFGVQYTANHLSFLQLKLAMRRFYYGPRSYQYRFSILYTAQICPRHLGLCIRMHDIVLLRTRDELIFRPGRRSDSNPLYTLEVCAHFGLLTITTPVVESLHDGEKASFAHTCYRCNTDSQIEIGEFESKITLVMTRWVNLGPCLTKEDLLWKTHVWFPGYPRARLDEDDSEDLLTRIPRLCFEEKAPQSFEDLQSGNLSYLRDQQYKNVMPFIAAGIDVWYMSYKDPSKKKGRGIEFDPYYAVRPYLEKIGLSRK</sequence>
<proteinExistence type="predicted"/>
<name>A0A0G4PGA6_PENC3</name>
<feature type="domain" description="F-box" evidence="1">
    <location>
        <begin position="28"/>
        <end position="76"/>
    </location>
</feature>
<reference evidence="2 3" key="1">
    <citation type="journal article" date="2014" name="Nat. Commun.">
        <title>Multiple recent horizontal transfers of a large genomic region in cheese making fungi.</title>
        <authorList>
            <person name="Cheeseman K."/>
            <person name="Ropars J."/>
            <person name="Renault P."/>
            <person name="Dupont J."/>
            <person name="Gouzy J."/>
            <person name="Branca A."/>
            <person name="Abraham A.L."/>
            <person name="Ceppi M."/>
            <person name="Conseiller E."/>
            <person name="Debuchy R."/>
            <person name="Malagnac F."/>
            <person name="Goarin A."/>
            <person name="Silar P."/>
            <person name="Lacoste S."/>
            <person name="Sallet E."/>
            <person name="Bensimon A."/>
            <person name="Giraud T."/>
            <person name="Brygoo Y."/>
        </authorList>
    </citation>
    <scope>NUCLEOTIDE SEQUENCE [LARGE SCALE GENOMIC DNA]</scope>
    <source>
        <strain evidence="3">FM 013</strain>
    </source>
</reference>
<dbReference type="STRING" id="1429867.A0A0G4PGA6"/>
<gene>
    <name evidence="2" type="ORF">PCAMFM013_S014g000237</name>
</gene>
<accession>A0A0G4PGA6</accession>